<organism evidence="1 2">
    <name type="scientific">Bosea rubneri</name>
    <dbReference type="NCBI Taxonomy" id="3075434"/>
    <lineage>
        <taxon>Bacteria</taxon>
        <taxon>Pseudomonadati</taxon>
        <taxon>Pseudomonadota</taxon>
        <taxon>Alphaproteobacteria</taxon>
        <taxon>Hyphomicrobiales</taxon>
        <taxon>Boseaceae</taxon>
        <taxon>Bosea</taxon>
    </lineage>
</organism>
<keyword evidence="2" id="KW-1185">Reference proteome</keyword>
<comment type="caution">
    <text evidence="1">The sequence shown here is derived from an EMBL/GenBank/DDBJ whole genome shotgun (WGS) entry which is preliminary data.</text>
</comment>
<dbReference type="EMBL" id="JAWDID010000020">
    <property type="protein sequence ID" value="MDU0341142.1"/>
    <property type="molecule type" value="Genomic_DNA"/>
</dbReference>
<proteinExistence type="predicted"/>
<sequence length="89" mass="9069">MSTERNNIPLNDERLEDVNGGYNVLDGLRRIGRSVSDSSAKGSALTKGTIGVASAGTVVGAVVGAFSGITKEVGLGVNEAVGGIKHLMR</sequence>
<reference evidence="1 2" key="1">
    <citation type="submission" date="2023-09" db="EMBL/GenBank/DDBJ databases">
        <title>Whole genome shotgun sequencing (WGS) of Bosea sp. ZW T0_25, isolated from stored onions (Allium cepa).</title>
        <authorList>
            <person name="Stoll D.A."/>
            <person name="Huch M."/>
        </authorList>
    </citation>
    <scope>NUCLEOTIDE SEQUENCE [LARGE SCALE GENOMIC DNA]</scope>
    <source>
        <strain evidence="1 2">ZW T0_25</strain>
    </source>
</reference>
<dbReference type="Proteomes" id="UP001254257">
    <property type="component" value="Unassembled WGS sequence"/>
</dbReference>
<evidence type="ECO:0000313" key="2">
    <source>
        <dbReference type="Proteomes" id="UP001254257"/>
    </source>
</evidence>
<protein>
    <submittedName>
        <fullName evidence="1">Uncharacterized protein</fullName>
    </submittedName>
</protein>
<gene>
    <name evidence="1" type="ORF">RKE40_14690</name>
</gene>
<accession>A0ABU3S9R1</accession>
<name>A0ABU3S9R1_9HYPH</name>
<dbReference type="RefSeq" id="WP_316018976.1">
    <property type="nucleotide sequence ID" value="NZ_JAWDID010000020.1"/>
</dbReference>
<evidence type="ECO:0000313" key="1">
    <source>
        <dbReference type="EMBL" id="MDU0341142.1"/>
    </source>
</evidence>